<gene>
    <name evidence="1" type="ORF">GE061_001276</name>
</gene>
<evidence type="ECO:0000313" key="1">
    <source>
        <dbReference type="EMBL" id="KAF6216925.1"/>
    </source>
</evidence>
<sequence length="97" mass="10805">MAVGVALFIYHIQPFAVDIPTTPVLKFLFRINEESMGALHRALFTWFVLLWCKALKSVLCELATTTCSDEVEECLSGLGDRENPVQTRILDTDVTGS</sequence>
<organism evidence="1 2">
    <name type="scientific">Apolygus lucorum</name>
    <name type="common">Small green plant bug</name>
    <name type="synonym">Lygocoris lucorum</name>
    <dbReference type="NCBI Taxonomy" id="248454"/>
    <lineage>
        <taxon>Eukaryota</taxon>
        <taxon>Metazoa</taxon>
        <taxon>Ecdysozoa</taxon>
        <taxon>Arthropoda</taxon>
        <taxon>Hexapoda</taxon>
        <taxon>Insecta</taxon>
        <taxon>Pterygota</taxon>
        <taxon>Neoptera</taxon>
        <taxon>Paraneoptera</taxon>
        <taxon>Hemiptera</taxon>
        <taxon>Heteroptera</taxon>
        <taxon>Panheteroptera</taxon>
        <taxon>Cimicomorpha</taxon>
        <taxon>Miridae</taxon>
        <taxon>Mirini</taxon>
        <taxon>Apolygus</taxon>
    </lineage>
</organism>
<accession>A0A8S9YD75</accession>
<keyword evidence="2" id="KW-1185">Reference proteome</keyword>
<proteinExistence type="predicted"/>
<reference evidence="1" key="1">
    <citation type="journal article" date="2021" name="Mol. Ecol. Resour.">
        <title>Apolygus lucorum genome provides insights into omnivorousness and mesophyll feeding.</title>
        <authorList>
            <person name="Liu Y."/>
            <person name="Liu H."/>
            <person name="Wang H."/>
            <person name="Huang T."/>
            <person name="Liu B."/>
            <person name="Yang B."/>
            <person name="Yin L."/>
            <person name="Li B."/>
            <person name="Zhang Y."/>
            <person name="Zhang S."/>
            <person name="Jiang F."/>
            <person name="Zhang X."/>
            <person name="Ren Y."/>
            <person name="Wang B."/>
            <person name="Wang S."/>
            <person name="Lu Y."/>
            <person name="Wu K."/>
            <person name="Fan W."/>
            <person name="Wang G."/>
        </authorList>
    </citation>
    <scope>NUCLEOTIDE SEQUENCE</scope>
    <source>
        <strain evidence="1">12Hb</strain>
    </source>
</reference>
<dbReference type="AlphaFoldDB" id="A0A8S9YD75"/>
<protein>
    <submittedName>
        <fullName evidence="1">Uncharacterized protein</fullName>
    </submittedName>
</protein>
<comment type="caution">
    <text evidence="1">The sequence shown here is derived from an EMBL/GenBank/DDBJ whole genome shotgun (WGS) entry which is preliminary data.</text>
</comment>
<dbReference type="Proteomes" id="UP000466442">
    <property type="component" value="Linkage Group LG1"/>
</dbReference>
<dbReference type="EMBL" id="WIXP02000001">
    <property type="protein sequence ID" value="KAF6216925.1"/>
    <property type="molecule type" value="Genomic_DNA"/>
</dbReference>
<evidence type="ECO:0000313" key="2">
    <source>
        <dbReference type="Proteomes" id="UP000466442"/>
    </source>
</evidence>
<name>A0A8S9YD75_APOLU</name>